<feature type="non-terminal residue" evidence="5">
    <location>
        <position position="1"/>
    </location>
</feature>
<dbReference type="InterPro" id="IPR027408">
    <property type="entry name" value="PNPase/RNase_PH_dom_sf"/>
</dbReference>
<dbReference type="AlphaFoldDB" id="A0A7J6QEJ8"/>
<feature type="region of interest" description="Disordered" evidence="3">
    <location>
        <begin position="513"/>
        <end position="541"/>
    </location>
</feature>
<dbReference type="Pfam" id="PF04059">
    <property type="entry name" value="RRM_2"/>
    <property type="match status" value="1"/>
</dbReference>
<dbReference type="SUPFAM" id="SSF54928">
    <property type="entry name" value="RNA-binding domain, RBD"/>
    <property type="match status" value="1"/>
</dbReference>
<dbReference type="Gene3D" id="3.30.230.70">
    <property type="entry name" value="GHMP Kinase, N-terminal domain"/>
    <property type="match status" value="1"/>
</dbReference>
<accession>A0A7J6QEJ8</accession>
<protein>
    <recommendedName>
        <fullName evidence="4">RRM domain-containing protein</fullName>
    </recommendedName>
</protein>
<feature type="domain" description="RRM" evidence="4">
    <location>
        <begin position="24"/>
        <end position="125"/>
    </location>
</feature>
<dbReference type="Pfam" id="PF01138">
    <property type="entry name" value="RNase_PH"/>
    <property type="match status" value="1"/>
</dbReference>
<dbReference type="PROSITE" id="PS50102">
    <property type="entry name" value="RRM"/>
    <property type="match status" value="1"/>
</dbReference>
<feature type="non-terminal residue" evidence="5">
    <location>
        <position position="541"/>
    </location>
</feature>
<evidence type="ECO:0000256" key="2">
    <source>
        <dbReference type="PROSITE-ProRule" id="PRU00176"/>
    </source>
</evidence>
<dbReference type="Gene3D" id="3.30.70.330">
    <property type="match status" value="1"/>
</dbReference>
<comment type="caution">
    <text evidence="5">The sequence shown here is derived from an EMBL/GenBank/DDBJ whole genome shotgun (WGS) entry which is preliminary data.</text>
</comment>
<dbReference type="InterPro" id="IPR007201">
    <property type="entry name" value="Mei2-like_Rrm_C"/>
</dbReference>
<organism evidence="5 6">
    <name type="scientific">Perkinsus olseni</name>
    <name type="common">Perkinsus atlanticus</name>
    <dbReference type="NCBI Taxonomy" id="32597"/>
    <lineage>
        <taxon>Eukaryota</taxon>
        <taxon>Sar</taxon>
        <taxon>Alveolata</taxon>
        <taxon>Perkinsozoa</taxon>
        <taxon>Perkinsea</taxon>
        <taxon>Perkinsida</taxon>
        <taxon>Perkinsidae</taxon>
        <taxon>Perkinsus</taxon>
    </lineage>
</organism>
<evidence type="ECO:0000259" key="4">
    <source>
        <dbReference type="PROSITE" id="PS50102"/>
    </source>
</evidence>
<sequence length="541" mass="57603">TTAVPNSQFVIDLDRVASGADSRTTCMIRNIPNKYTQKMLLKLFDSVPTICGQYDFFYLPMDFRNKCNVGYAFIDFANPQASKDDWGRHAGLLVVRIPALVRAFDGKKWERFNSEKVCKITFARLQGSKQLMDHFKTSSVMQQSNKQIRPCEPAALDYDIPLADLCAIGEPSLLANALAELQRNQEGSSSVILENFPLENWSDGASSIGGLSAPATYYSEPAHPPASMPTLAGYSQLDFSSLPGWADDRNQSFSVSNAPMAAADTWQRAQSSEAPPPPPAGSMAAHAFGLPADVSLYSPFSSASSSTVKGRPQDSTTPFGVRSGLNIRLAGEFAAVVEWGDYIVFAKASGPRQATGALVAVGRQHDRLALDVNVSASSLAVSQTEKEKNDAEAICEDIGSTIASGLSAVVVAEHYPKSVLPLNVSVVSCPPGGFSAERVLPCAMAAAMTATALCVHVSDIVSVANVVSRGNTVLADPAVGEDLSDGDKTERKHLTTLGLTYITKEVLLLRSASSPGEGEASRSGQPNMSKILSYGFSATTQ</sequence>
<dbReference type="InterPro" id="IPR001247">
    <property type="entry name" value="ExoRNase_PH_dom1"/>
</dbReference>
<evidence type="ECO:0000256" key="1">
    <source>
        <dbReference type="ARBA" id="ARBA00022884"/>
    </source>
</evidence>
<name>A0A7J6QEJ8_PEROL</name>
<dbReference type="InterPro" id="IPR000504">
    <property type="entry name" value="RRM_dom"/>
</dbReference>
<feature type="region of interest" description="Disordered" evidence="3">
    <location>
        <begin position="264"/>
        <end position="285"/>
    </location>
</feature>
<dbReference type="PANTHER" id="PTHR23189">
    <property type="entry name" value="RNA RECOGNITION MOTIF-CONTAINING"/>
    <property type="match status" value="1"/>
</dbReference>
<dbReference type="GO" id="GO:0003723">
    <property type="term" value="F:RNA binding"/>
    <property type="evidence" value="ECO:0007669"/>
    <property type="project" value="UniProtKB-UniRule"/>
</dbReference>
<evidence type="ECO:0000313" key="5">
    <source>
        <dbReference type="EMBL" id="KAF4706657.1"/>
    </source>
</evidence>
<dbReference type="InterPro" id="IPR035979">
    <property type="entry name" value="RBD_domain_sf"/>
</dbReference>
<dbReference type="Proteomes" id="UP000574390">
    <property type="component" value="Unassembled WGS sequence"/>
</dbReference>
<evidence type="ECO:0000256" key="3">
    <source>
        <dbReference type="SAM" id="MobiDB-lite"/>
    </source>
</evidence>
<proteinExistence type="predicted"/>
<evidence type="ECO:0000313" key="6">
    <source>
        <dbReference type="Proteomes" id="UP000574390"/>
    </source>
</evidence>
<dbReference type="InterPro" id="IPR012677">
    <property type="entry name" value="Nucleotide-bd_a/b_plait_sf"/>
</dbReference>
<keyword evidence="1 2" id="KW-0694">RNA-binding</keyword>
<feature type="compositionally biased region" description="Polar residues" evidence="3">
    <location>
        <begin position="522"/>
        <end position="541"/>
    </location>
</feature>
<dbReference type="EMBL" id="JABANM010030206">
    <property type="protein sequence ID" value="KAF4706657.1"/>
    <property type="molecule type" value="Genomic_DNA"/>
</dbReference>
<reference evidence="5 6" key="1">
    <citation type="submission" date="2020-04" db="EMBL/GenBank/DDBJ databases">
        <title>Perkinsus olseni comparative genomics.</title>
        <authorList>
            <person name="Bogema D.R."/>
        </authorList>
    </citation>
    <scope>NUCLEOTIDE SEQUENCE [LARGE SCALE GENOMIC DNA]</scope>
    <source>
        <strain evidence="5">ATCC PRA-205</strain>
    </source>
</reference>
<gene>
    <name evidence="5" type="ORF">FOZ62_028903</name>
</gene>